<dbReference type="InterPro" id="IPR011055">
    <property type="entry name" value="Dup_hybrid_motif"/>
</dbReference>
<sequence>MTKSSTMAVGGGVLGFLGLMLSLVMCGASVQISDISKLAGTVPVGGELKSGAVPEKYRALIIASTKMCPEITAPLLGGLLRHESAGWNENAVSPVGAQGLAQFMPSTWAAVGKDYNGNGVNSPFDWGDSIPAAGKYLCDSVGQIRRAGLKGDVIDLALASYNAGFGAVLRYGGIPPYQETQKYVKIIRGYAAEFTAPDGGLSSGGGAWVYPLIGTKADCSSGFGARWGEFHYGLDLAAPIGVKIGAAAAGTVIAAGPASGYGQWVKIQHAGGVVTIYGHVETYVVAVGQQVQAGTLIATVGNRGQSTGPHLHFQIDVAGKPVDPEAYYKSVGGPPLCR</sequence>
<dbReference type="EMBL" id="FNET01000036">
    <property type="protein sequence ID" value="SDN13868.1"/>
    <property type="molecule type" value="Genomic_DNA"/>
</dbReference>
<dbReference type="Gene3D" id="2.70.70.10">
    <property type="entry name" value="Glucose Permease (Domain IIA)"/>
    <property type="match status" value="1"/>
</dbReference>
<dbReference type="PANTHER" id="PTHR21666:SF270">
    <property type="entry name" value="MUREIN HYDROLASE ACTIVATOR ENVC"/>
    <property type="match status" value="1"/>
</dbReference>
<dbReference type="PANTHER" id="PTHR21666">
    <property type="entry name" value="PEPTIDASE-RELATED"/>
    <property type="match status" value="1"/>
</dbReference>
<dbReference type="SUPFAM" id="SSF53955">
    <property type="entry name" value="Lysozyme-like"/>
    <property type="match status" value="1"/>
</dbReference>
<dbReference type="InterPro" id="IPR016047">
    <property type="entry name" value="M23ase_b-sheet_dom"/>
</dbReference>
<name>A0A1G9YXM0_9PSEU</name>
<dbReference type="InterPro" id="IPR050570">
    <property type="entry name" value="Cell_wall_metabolism_enzyme"/>
</dbReference>
<evidence type="ECO:0000259" key="1">
    <source>
        <dbReference type="Pfam" id="PF01464"/>
    </source>
</evidence>
<feature type="domain" description="Transglycosylase SLT" evidence="1">
    <location>
        <begin position="69"/>
        <end position="182"/>
    </location>
</feature>
<dbReference type="Pfam" id="PF01551">
    <property type="entry name" value="Peptidase_M23"/>
    <property type="match status" value="1"/>
</dbReference>
<dbReference type="SUPFAM" id="SSF51261">
    <property type="entry name" value="Duplicated hybrid motif"/>
    <property type="match status" value="1"/>
</dbReference>
<feature type="domain" description="M23ase beta-sheet core" evidence="2">
    <location>
        <begin position="230"/>
        <end position="324"/>
    </location>
</feature>
<dbReference type="CDD" id="cd12797">
    <property type="entry name" value="M23_peptidase"/>
    <property type="match status" value="1"/>
</dbReference>
<evidence type="ECO:0000313" key="3">
    <source>
        <dbReference type="EMBL" id="SDN13868.1"/>
    </source>
</evidence>
<evidence type="ECO:0000313" key="4">
    <source>
        <dbReference type="Proteomes" id="UP000199682"/>
    </source>
</evidence>
<dbReference type="RefSeq" id="WP_090015090.1">
    <property type="nucleotide sequence ID" value="NZ_FNET01000036.1"/>
</dbReference>
<dbReference type="InterPro" id="IPR008258">
    <property type="entry name" value="Transglycosylase_SLT_dom_1"/>
</dbReference>
<dbReference type="GO" id="GO:0004222">
    <property type="term" value="F:metalloendopeptidase activity"/>
    <property type="evidence" value="ECO:0007669"/>
    <property type="project" value="TreeGrafter"/>
</dbReference>
<accession>A0A1G9YXM0</accession>
<dbReference type="InterPro" id="IPR023346">
    <property type="entry name" value="Lysozyme-like_dom_sf"/>
</dbReference>
<evidence type="ECO:0000259" key="2">
    <source>
        <dbReference type="Pfam" id="PF01551"/>
    </source>
</evidence>
<gene>
    <name evidence="3" type="ORF">SAMN04488074_13621</name>
</gene>
<organism evidence="3 4">
    <name type="scientific">Lentzea albidocapillata subsp. violacea</name>
    <dbReference type="NCBI Taxonomy" id="128104"/>
    <lineage>
        <taxon>Bacteria</taxon>
        <taxon>Bacillati</taxon>
        <taxon>Actinomycetota</taxon>
        <taxon>Actinomycetes</taxon>
        <taxon>Pseudonocardiales</taxon>
        <taxon>Pseudonocardiaceae</taxon>
        <taxon>Lentzea</taxon>
    </lineage>
</organism>
<dbReference type="Gene3D" id="1.10.530.10">
    <property type="match status" value="1"/>
</dbReference>
<dbReference type="Proteomes" id="UP000199682">
    <property type="component" value="Unassembled WGS sequence"/>
</dbReference>
<protein>
    <submittedName>
        <fullName evidence="3">Murein DD-endopeptidase MepM and murein hydrolase activator NlpD, contain LysM domain</fullName>
    </submittedName>
</protein>
<dbReference type="Pfam" id="PF01464">
    <property type="entry name" value="SLT"/>
    <property type="match status" value="1"/>
</dbReference>
<dbReference type="AlphaFoldDB" id="A0A1G9YXM0"/>
<dbReference type="CDD" id="cd13399">
    <property type="entry name" value="Slt35-like"/>
    <property type="match status" value="1"/>
</dbReference>
<keyword evidence="3" id="KW-0378">Hydrolase</keyword>
<proteinExistence type="predicted"/>
<reference evidence="4" key="1">
    <citation type="submission" date="2016-10" db="EMBL/GenBank/DDBJ databases">
        <authorList>
            <person name="Varghese N."/>
            <person name="Submissions S."/>
        </authorList>
    </citation>
    <scope>NUCLEOTIDE SEQUENCE [LARGE SCALE GENOMIC DNA]</scope>
    <source>
        <strain evidence="4">DSM 44796</strain>
    </source>
</reference>